<name>A0A6J5YZB2_9ZZZZ</name>
<accession>A0A6J5YZB2</accession>
<dbReference type="EMBL" id="CAESAF010000019">
    <property type="protein sequence ID" value="CAB4332953.1"/>
    <property type="molecule type" value="Genomic_DNA"/>
</dbReference>
<proteinExistence type="predicted"/>
<sequence>MVNLVKSAAMEMKMKERTQIRTLELISSNEDPEMWNHPQLDLYSLSELGASRKVEKLPEQRAKLYLIPSTFGEEFEPGFEPVPTSASELPELHAWTMKFAVSVLEIWAGRRQPAQLISKFHRQIYMNLLKQVGSQKEIGRIRSIHQCQPLDGICESTITVRFGDRLRAMVIRFEGVDQRWLCTELRLI</sequence>
<dbReference type="Pfam" id="PF20060">
    <property type="entry name" value="DUF6459"/>
    <property type="match status" value="1"/>
</dbReference>
<gene>
    <name evidence="1" type="ORF">UFOPK3574_00337</name>
</gene>
<dbReference type="AlphaFoldDB" id="A0A6J5YZB2"/>
<protein>
    <submittedName>
        <fullName evidence="1">Unannotated protein</fullName>
    </submittedName>
</protein>
<reference evidence="1" key="1">
    <citation type="submission" date="2020-05" db="EMBL/GenBank/DDBJ databases">
        <authorList>
            <person name="Chiriac C."/>
            <person name="Salcher M."/>
            <person name="Ghai R."/>
            <person name="Kavagutti S V."/>
        </authorList>
    </citation>
    <scope>NUCLEOTIDE SEQUENCE</scope>
</reference>
<evidence type="ECO:0000313" key="1">
    <source>
        <dbReference type="EMBL" id="CAB4332953.1"/>
    </source>
</evidence>
<organism evidence="1">
    <name type="scientific">freshwater metagenome</name>
    <dbReference type="NCBI Taxonomy" id="449393"/>
    <lineage>
        <taxon>unclassified sequences</taxon>
        <taxon>metagenomes</taxon>
        <taxon>ecological metagenomes</taxon>
    </lineage>
</organism>
<dbReference type="InterPro" id="IPR045596">
    <property type="entry name" value="DUF6459"/>
</dbReference>